<dbReference type="InterPro" id="IPR006597">
    <property type="entry name" value="Sel1-like"/>
</dbReference>
<dbReference type="Gene3D" id="1.25.40.10">
    <property type="entry name" value="Tetratricopeptide repeat domain"/>
    <property type="match status" value="3"/>
</dbReference>
<dbReference type="PANTHER" id="PTHR11102:SF160">
    <property type="entry name" value="ERAD-ASSOCIATED E3 UBIQUITIN-PROTEIN LIGASE COMPONENT HRD3"/>
    <property type="match status" value="1"/>
</dbReference>
<dbReference type="InterPro" id="IPR050767">
    <property type="entry name" value="Sel1_AlgK"/>
</dbReference>
<dbReference type="Pfam" id="PF08238">
    <property type="entry name" value="Sel1"/>
    <property type="match status" value="8"/>
</dbReference>
<evidence type="ECO:0000313" key="2">
    <source>
        <dbReference type="EMBL" id="MBE1207623.1"/>
    </source>
</evidence>
<proteinExistence type="predicted"/>
<sequence length="780" mass="81486">MSRICQVVLMTVFAAVSAGTAMSAETAPEAGPPAISGGAATERAVNADALLRLGDLYSNAGNANRDPAKAFDYYRQAADAGSAAARLRVGEMRVLGEGTERDISAGLSAIEEVASAGDGAALASLGGLYSHVDSRAIPLDLPRAYDYYRRAAAVGNETGILRSGEMLARGQGIARDREAGLTQIRSLADRGNMHALVLLGDLMNDADAGAPDTEQAETAYAKAAALGHADALLRLADLYGSGRAGKPDYAKAFEFYQKAAEQGQSFGKLRVAELTFRGQGTRQDVDGGLALIKGLADAGDAEALTFLGDVYSGMMQSPVATDAGTGLGYYKRAAESGNTRAALRAGEMTAHGLGTLRDVSGGRDIVRRFADAGNPQALISLGDLLREPESGDVDGDAALAAYERAASLNEAEALVRLGDFYSDGMTVAVDLAKALDYYRQAAGLGDVIGAVRAGAMLARGQGTSQNVAAGRAMVKAATASGEAEAHVVMGDLLSRGDAGPPDIQAAMREYAEAASLGRTQGLIRLGDLYREGKLLQSNGKKAAGYYRQAAEAGDPYGLLILGSALSESLLRNAGKPADGVAALRQAQATGLDDAVIPLADAMLYGMGTKRDAKAAVALLEQAAGSGNIAAARHLISYYRDGRRYGRTTFIKADPKRAEQLIAGVSPWLSRGDRLVEEMLFAAAGSGRQDYQSIAARIPELSVEQRQSLVRMMRTTHPNGYIYLAQQQLKQAGFYKGPVTGVLSGTTTRAVNRYCAEKSVPNACRFGPMSSQAGDVLSYAF</sequence>
<dbReference type="Proteomes" id="UP000598227">
    <property type="component" value="Unassembled WGS sequence"/>
</dbReference>
<dbReference type="PANTHER" id="PTHR11102">
    <property type="entry name" value="SEL-1-LIKE PROTEIN"/>
    <property type="match status" value="1"/>
</dbReference>
<evidence type="ECO:0000313" key="3">
    <source>
        <dbReference type="Proteomes" id="UP000598227"/>
    </source>
</evidence>
<keyword evidence="3" id="KW-1185">Reference proteome</keyword>
<name>A0ABR9GVR3_9HYPH</name>
<organism evidence="2 3">
    <name type="scientific">Aminobacter carboxidus</name>
    <dbReference type="NCBI Taxonomy" id="376165"/>
    <lineage>
        <taxon>Bacteria</taxon>
        <taxon>Pseudomonadati</taxon>
        <taxon>Pseudomonadota</taxon>
        <taxon>Alphaproteobacteria</taxon>
        <taxon>Hyphomicrobiales</taxon>
        <taxon>Phyllobacteriaceae</taxon>
        <taxon>Aminobacter</taxon>
    </lineage>
</organism>
<evidence type="ECO:0000256" key="1">
    <source>
        <dbReference type="SAM" id="SignalP"/>
    </source>
</evidence>
<keyword evidence="1" id="KW-0732">Signal</keyword>
<dbReference type="InterPro" id="IPR011990">
    <property type="entry name" value="TPR-like_helical_dom_sf"/>
</dbReference>
<feature type="signal peptide" evidence="1">
    <location>
        <begin position="1"/>
        <end position="23"/>
    </location>
</feature>
<comment type="caution">
    <text evidence="2">The sequence shown here is derived from an EMBL/GenBank/DDBJ whole genome shotgun (WGS) entry which is preliminary data.</text>
</comment>
<dbReference type="SUPFAM" id="SSF81901">
    <property type="entry name" value="HCP-like"/>
    <property type="match status" value="3"/>
</dbReference>
<feature type="chain" id="PRO_5045365307" evidence="1">
    <location>
        <begin position="24"/>
        <end position="780"/>
    </location>
</feature>
<accession>A0ABR9GVR3</accession>
<gene>
    <name evidence="2" type="ORF">IHE39_25365</name>
</gene>
<reference evidence="2 3" key="1">
    <citation type="submission" date="2020-09" db="EMBL/GenBank/DDBJ databases">
        <title>Draft Genome Sequence of Aminobacter carboxidus type strain DSM 1086, a soil Gram-negative carboxydobacterium.</title>
        <authorList>
            <person name="Turrini P."/>
            <person name="Tescari M."/>
            <person name="Artuso I."/>
            <person name="Lugli G.A."/>
            <person name="Frangipani E."/>
            <person name="Ventura M."/>
            <person name="Visca P."/>
        </authorList>
    </citation>
    <scope>NUCLEOTIDE SEQUENCE [LARGE SCALE GENOMIC DNA]</scope>
    <source>
        <strain evidence="2 3">DSM 1086</strain>
    </source>
</reference>
<dbReference type="RefSeq" id="WP_192568442.1">
    <property type="nucleotide sequence ID" value="NZ_JACZEP010000012.1"/>
</dbReference>
<dbReference type="SMART" id="SM00671">
    <property type="entry name" value="SEL1"/>
    <property type="match status" value="15"/>
</dbReference>
<dbReference type="EMBL" id="JACZEP010000012">
    <property type="protein sequence ID" value="MBE1207623.1"/>
    <property type="molecule type" value="Genomic_DNA"/>
</dbReference>
<protein>
    <submittedName>
        <fullName evidence="2">Sel1 repeat family protein</fullName>
    </submittedName>
</protein>